<protein>
    <recommendedName>
        <fullName evidence="3">Zn(2)-C6 fungal-type domain-containing protein</fullName>
    </recommendedName>
</protein>
<organism evidence="4 5">
    <name type="scientific">Hapsidospora chrysogenum (strain ATCC 11550 / CBS 779.69 / DSM 880 / IAM 14645 / JCM 23072 / IMI 49137)</name>
    <name type="common">Acremonium chrysogenum</name>
    <dbReference type="NCBI Taxonomy" id="857340"/>
    <lineage>
        <taxon>Eukaryota</taxon>
        <taxon>Fungi</taxon>
        <taxon>Dikarya</taxon>
        <taxon>Ascomycota</taxon>
        <taxon>Pezizomycotina</taxon>
        <taxon>Sordariomycetes</taxon>
        <taxon>Hypocreomycetidae</taxon>
        <taxon>Hypocreales</taxon>
        <taxon>Bionectriaceae</taxon>
        <taxon>Hapsidospora</taxon>
    </lineage>
</organism>
<dbReference type="SUPFAM" id="SSF57701">
    <property type="entry name" value="Zn2/Cys6 DNA-binding domain"/>
    <property type="match status" value="1"/>
</dbReference>
<dbReference type="EMBL" id="JPKY01000117">
    <property type="protein sequence ID" value="KFH41725.1"/>
    <property type="molecule type" value="Genomic_DNA"/>
</dbReference>
<evidence type="ECO:0000256" key="1">
    <source>
        <dbReference type="ARBA" id="ARBA00004123"/>
    </source>
</evidence>
<dbReference type="Pfam" id="PF00172">
    <property type="entry name" value="Zn_clus"/>
    <property type="match status" value="1"/>
</dbReference>
<dbReference type="Gene3D" id="4.10.240.10">
    <property type="entry name" value="Zn(2)-C6 fungal-type DNA-binding domain"/>
    <property type="match status" value="1"/>
</dbReference>
<dbReference type="PROSITE" id="PS00463">
    <property type="entry name" value="ZN2_CY6_FUNGAL_1"/>
    <property type="match status" value="1"/>
</dbReference>
<dbReference type="HOGENOM" id="CLU_015493_0_2_1"/>
<dbReference type="PANTHER" id="PTHR37534">
    <property type="entry name" value="TRANSCRIPTIONAL ACTIVATOR PROTEIN UGA3"/>
    <property type="match status" value="1"/>
</dbReference>
<comment type="subcellular location">
    <subcellularLocation>
        <location evidence="1">Nucleus</location>
    </subcellularLocation>
</comment>
<keyword evidence="5" id="KW-1185">Reference proteome</keyword>
<evidence type="ECO:0000313" key="4">
    <source>
        <dbReference type="EMBL" id="KFH41725.1"/>
    </source>
</evidence>
<dbReference type="InterPro" id="IPR036864">
    <property type="entry name" value="Zn2-C6_fun-type_DNA-bd_sf"/>
</dbReference>
<dbReference type="GO" id="GO:0008270">
    <property type="term" value="F:zinc ion binding"/>
    <property type="evidence" value="ECO:0007669"/>
    <property type="project" value="InterPro"/>
</dbReference>
<proteinExistence type="predicted"/>
<evidence type="ECO:0000313" key="5">
    <source>
        <dbReference type="Proteomes" id="UP000029964"/>
    </source>
</evidence>
<feature type="domain" description="Zn(2)-C6 fungal-type" evidence="3">
    <location>
        <begin position="11"/>
        <end position="39"/>
    </location>
</feature>
<accession>A0A086SX93</accession>
<reference evidence="5" key="1">
    <citation type="journal article" date="2014" name="Genome Announc.">
        <title>Genome sequence and annotation of Acremonium chrysogenum, producer of the beta-lactam antibiotic cephalosporin C.</title>
        <authorList>
            <person name="Terfehr D."/>
            <person name="Dahlmann T.A."/>
            <person name="Specht T."/>
            <person name="Zadra I."/>
            <person name="Kuernsteiner H."/>
            <person name="Kueck U."/>
        </authorList>
    </citation>
    <scope>NUCLEOTIDE SEQUENCE [LARGE SCALE GENOMIC DNA]</scope>
    <source>
        <strain evidence="5">ATCC 11550 / CBS 779.69 / DSM 880 / IAM 14645 / JCM 23072 / IMI 49137</strain>
    </source>
</reference>
<dbReference type="CDD" id="cd00067">
    <property type="entry name" value="GAL4"/>
    <property type="match status" value="1"/>
</dbReference>
<dbReference type="AlphaFoldDB" id="A0A086SX93"/>
<gene>
    <name evidence="4" type="ORF">ACRE_075650</name>
</gene>
<dbReference type="PANTHER" id="PTHR37534:SF39">
    <property type="entry name" value="TRANSCRIPTION FACTOR DOMAIN-CONTAINING PROTEIN"/>
    <property type="match status" value="1"/>
</dbReference>
<dbReference type="OrthoDB" id="5130013at2759"/>
<dbReference type="PROSITE" id="PS50048">
    <property type="entry name" value="ZN2_CY6_FUNGAL_2"/>
    <property type="match status" value="1"/>
</dbReference>
<comment type="caution">
    <text evidence="4">The sequence shown here is derived from an EMBL/GenBank/DDBJ whole genome shotgun (WGS) entry which is preliminary data.</text>
</comment>
<name>A0A086SX93_HAPC1</name>
<dbReference type="InterPro" id="IPR021858">
    <property type="entry name" value="Fun_TF"/>
</dbReference>
<keyword evidence="2" id="KW-0539">Nucleus</keyword>
<dbReference type="Proteomes" id="UP000029964">
    <property type="component" value="Unassembled WGS sequence"/>
</dbReference>
<dbReference type="GO" id="GO:0005634">
    <property type="term" value="C:nucleus"/>
    <property type="evidence" value="ECO:0007669"/>
    <property type="project" value="UniProtKB-SubCell"/>
</dbReference>
<dbReference type="GO" id="GO:0000976">
    <property type="term" value="F:transcription cis-regulatory region binding"/>
    <property type="evidence" value="ECO:0007669"/>
    <property type="project" value="TreeGrafter"/>
</dbReference>
<sequence>MARTTLDKQKGCGVCAKRKVLCDGARPACERCIRANRRCDGYALRLSWPAQKGSRRAVVVALPHYERAAGRDSAGPRFVNVSSWDVKAHEALASGREVRERRKAIARPNKLPCPRAMRWIPHDLNVSEKGLLLYFESVASAALLTFGEDYTALRNTIICMAFSRPSAAATAVLRSILALSSLHRHGYQPQAVRYRGAALRAMRESTGIVTSSYTLWGGHLCNAHVLLTQHITRCRESDTVVLVGWLHYQYVLGSLTLLHWPDRFSDGGQCWSSGKPRVQPMPAEQYEAIKSYRPVGPAHELLSLFLKVLCTLRDPSHPDFRTAQYHDKIDSLEQQIRDVDPQGPDEELFLSAANGPKVTELYQLALLIYLERCGHNAIGETAKIAALVQRAFRLLDELRTCNWPFLLLILGCEARSDAERLKMLDLVAAAEVQVKERRSLNLDYAKNMVKFFWIQDDLGTRPQSYMAMMDTVFGTVGTFPTLL</sequence>
<dbReference type="GO" id="GO:0045944">
    <property type="term" value="P:positive regulation of transcription by RNA polymerase II"/>
    <property type="evidence" value="ECO:0007669"/>
    <property type="project" value="TreeGrafter"/>
</dbReference>
<dbReference type="STRING" id="857340.A0A086SX93"/>
<dbReference type="GO" id="GO:0000981">
    <property type="term" value="F:DNA-binding transcription factor activity, RNA polymerase II-specific"/>
    <property type="evidence" value="ECO:0007669"/>
    <property type="project" value="InterPro"/>
</dbReference>
<dbReference type="Pfam" id="PF11951">
    <property type="entry name" value="Fungal_trans_2"/>
    <property type="match status" value="2"/>
</dbReference>
<dbReference type="InterPro" id="IPR001138">
    <property type="entry name" value="Zn2Cys6_DnaBD"/>
</dbReference>
<evidence type="ECO:0000259" key="3">
    <source>
        <dbReference type="PROSITE" id="PS50048"/>
    </source>
</evidence>
<dbReference type="SMART" id="SM00066">
    <property type="entry name" value="GAL4"/>
    <property type="match status" value="1"/>
</dbReference>
<evidence type="ECO:0000256" key="2">
    <source>
        <dbReference type="ARBA" id="ARBA00023242"/>
    </source>
</evidence>